<evidence type="ECO:0000256" key="3">
    <source>
        <dbReference type="ARBA" id="ARBA00022768"/>
    </source>
</evidence>
<dbReference type="InterPro" id="IPR001816">
    <property type="entry name" value="Transl_elong_EFTs/EF1B"/>
</dbReference>
<name>A0A1J4U6C3_9BACT</name>
<dbReference type="PANTHER" id="PTHR11741:SF0">
    <property type="entry name" value="ELONGATION FACTOR TS, MITOCHONDRIAL"/>
    <property type="match status" value="1"/>
</dbReference>
<dbReference type="Gene3D" id="1.10.8.10">
    <property type="entry name" value="DNA helicase RuvA subunit, C-terminal domain"/>
    <property type="match status" value="1"/>
</dbReference>
<comment type="similarity">
    <text evidence="1 5 6">Belongs to the EF-Ts family.</text>
</comment>
<dbReference type="PROSITE" id="PS01127">
    <property type="entry name" value="EF_TS_2"/>
    <property type="match status" value="1"/>
</dbReference>
<dbReference type="InterPro" id="IPR018101">
    <property type="entry name" value="Transl_elong_Ts_CS"/>
</dbReference>
<evidence type="ECO:0000256" key="4">
    <source>
        <dbReference type="ARBA" id="ARBA00022917"/>
    </source>
</evidence>
<dbReference type="Proteomes" id="UP000181941">
    <property type="component" value="Unassembled WGS sequence"/>
</dbReference>
<dbReference type="NCBIfam" id="TIGR00116">
    <property type="entry name" value="tsf"/>
    <property type="match status" value="2"/>
</dbReference>
<dbReference type="Gene3D" id="3.30.479.20">
    <property type="entry name" value="Elongation factor Ts, dimerisation domain"/>
    <property type="match status" value="1"/>
</dbReference>
<dbReference type="SUPFAM" id="SSF54713">
    <property type="entry name" value="Elongation factor Ts (EF-Ts), dimerisation domain"/>
    <property type="match status" value="1"/>
</dbReference>
<evidence type="ECO:0000256" key="6">
    <source>
        <dbReference type="RuleBase" id="RU000642"/>
    </source>
</evidence>
<evidence type="ECO:0000256" key="7">
    <source>
        <dbReference type="RuleBase" id="RU000643"/>
    </source>
</evidence>
<protein>
    <recommendedName>
        <fullName evidence="2 5">Elongation factor Ts</fullName>
        <shortName evidence="5">EF-Ts</shortName>
    </recommendedName>
</protein>
<dbReference type="EMBL" id="MNVC01000033">
    <property type="protein sequence ID" value="OIO18827.1"/>
    <property type="molecule type" value="Genomic_DNA"/>
</dbReference>
<dbReference type="InterPro" id="IPR036402">
    <property type="entry name" value="EF-Ts_dimer_sf"/>
</dbReference>
<dbReference type="STRING" id="1805238.AUJ23_03020"/>
<comment type="subcellular location">
    <subcellularLocation>
        <location evidence="5 7">Cytoplasm</location>
    </subcellularLocation>
</comment>
<dbReference type="PANTHER" id="PTHR11741">
    <property type="entry name" value="ELONGATION FACTOR TS"/>
    <property type="match status" value="1"/>
</dbReference>
<comment type="caution">
    <text evidence="9">The sequence shown here is derived from an EMBL/GenBank/DDBJ whole genome shotgun (WGS) entry which is preliminary data.</text>
</comment>
<evidence type="ECO:0000313" key="9">
    <source>
        <dbReference type="EMBL" id="OIO18827.1"/>
    </source>
</evidence>
<dbReference type="HAMAP" id="MF_00050">
    <property type="entry name" value="EF_Ts"/>
    <property type="match status" value="1"/>
</dbReference>
<reference evidence="9 10" key="1">
    <citation type="journal article" date="2016" name="Environ. Microbiol.">
        <title>Genomic resolution of a cold subsurface aquifer community provides metabolic insights for novel microbes adapted to high CO concentrations.</title>
        <authorList>
            <person name="Probst A.J."/>
            <person name="Castelle C.J."/>
            <person name="Singh A."/>
            <person name="Brown C.T."/>
            <person name="Anantharaman K."/>
            <person name="Sharon I."/>
            <person name="Hug L.A."/>
            <person name="Burstein D."/>
            <person name="Emerson J.B."/>
            <person name="Thomas B.C."/>
            <person name="Banfield J.F."/>
        </authorList>
    </citation>
    <scope>NUCLEOTIDE SEQUENCE [LARGE SCALE GENOMIC DNA]</scope>
    <source>
        <strain evidence="9">CG1_02_32_51</strain>
    </source>
</reference>
<dbReference type="SUPFAM" id="SSF46934">
    <property type="entry name" value="UBA-like"/>
    <property type="match status" value="1"/>
</dbReference>
<dbReference type="Gene3D" id="1.10.286.20">
    <property type="match status" value="1"/>
</dbReference>
<dbReference type="FunFam" id="1.10.286.20:FF:000001">
    <property type="entry name" value="Elongation factor Ts"/>
    <property type="match status" value="1"/>
</dbReference>
<organism evidence="9 10">
    <name type="scientific">Candidatus Magasanikbacteria bacterium CG1_02_32_51</name>
    <dbReference type="NCBI Taxonomy" id="1805238"/>
    <lineage>
        <taxon>Bacteria</taxon>
        <taxon>Candidatus Magasanikiibacteriota</taxon>
    </lineage>
</organism>
<dbReference type="Pfam" id="PF00889">
    <property type="entry name" value="EF_TS"/>
    <property type="match status" value="1"/>
</dbReference>
<accession>A0A1J4U6C3</accession>
<evidence type="ECO:0000256" key="5">
    <source>
        <dbReference type="HAMAP-Rule" id="MF_00050"/>
    </source>
</evidence>
<dbReference type="InterPro" id="IPR014039">
    <property type="entry name" value="Transl_elong_EFTs/EF1B_dimer"/>
</dbReference>
<keyword evidence="3 5" id="KW-0251">Elongation factor</keyword>
<proteinExistence type="inferred from homology"/>
<dbReference type="CDD" id="cd14275">
    <property type="entry name" value="UBA_EF-Ts"/>
    <property type="match status" value="1"/>
</dbReference>
<evidence type="ECO:0000259" key="8">
    <source>
        <dbReference type="Pfam" id="PF00889"/>
    </source>
</evidence>
<keyword evidence="5" id="KW-0963">Cytoplasm</keyword>
<dbReference type="InterPro" id="IPR009060">
    <property type="entry name" value="UBA-like_sf"/>
</dbReference>
<comment type="function">
    <text evidence="5 6">Associates with the EF-Tu.GDP complex and induces the exchange of GDP to GTP. It remains bound to the aminoacyl-tRNA.EF-Tu.GTP complex up to the GTP hydrolysis stage on the ribosome.</text>
</comment>
<dbReference type="GO" id="GO:0005737">
    <property type="term" value="C:cytoplasm"/>
    <property type="evidence" value="ECO:0007669"/>
    <property type="project" value="UniProtKB-SubCell"/>
</dbReference>
<dbReference type="GO" id="GO:0003746">
    <property type="term" value="F:translation elongation factor activity"/>
    <property type="evidence" value="ECO:0007669"/>
    <property type="project" value="UniProtKB-UniRule"/>
</dbReference>
<evidence type="ECO:0000313" key="10">
    <source>
        <dbReference type="Proteomes" id="UP000181941"/>
    </source>
</evidence>
<feature type="region of interest" description="Involved in Mg(2+) ion dislocation from EF-Tu" evidence="5">
    <location>
        <begin position="81"/>
        <end position="84"/>
    </location>
</feature>
<dbReference type="AlphaFoldDB" id="A0A1J4U6C3"/>
<evidence type="ECO:0000256" key="1">
    <source>
        <dbReference type="ARBA" id="ARBA00005532"/>
    </source>
</evidence>
<keyword evidence="4 5" id="KW-0648">Protein biosynthesis</keyword>
<dbReference type="FunFam" id="1.10.8.10:FF:000001">
    <property type="entry name" value="Elongation factor Ts"/>
    <property type="match status" value="1"/>
</dbReference>
<gene>
    <name evidence="5 9" type="primary">tsf</name>
    <name evidence="9" type="ORF">AUJ23_03020</name>
</gene>
<sequence length="216" mass="24076">MSISASEIAKLRAQTGAGMMDCKNAMEESNGDFDKAIDWLRTRGTVKVAKRAGKIAAEGKVFTYLHGAGKIGVMLELNSETDFVAKNENFLALGNDIAMHIAAMNPKYLSREEVSKEDLEREKDVYRVQLQNENKPAEMIEKILEGKINKYYSEVCLLEQAFIKDEDKTIEQLLTATSGSIGEKISLRRFARFEVGEGIEKKVTDFVAEVNEQLGA</sequence>
<feature type="domain" description="Translation elongation factor EFTs/EF1B dimerisation" evidence="8">
    <location>
        <begin position="50"/>
        <end position="197"/>
    </location>
</feature>
<evidence type="ECO:0000256" key="2">
    <source>
        <dbReference type="ARBA" id="ARBA00016956"/>
    </source>
</evidence>